<feature type="region of interest" description="Disordered" evidence="2">
    <location>
        <begin position="479"/>
        <end position="511"/>
    </location>
</feature>
<evidence type="ECO:0000256" key="1">
    <source>
        <dbReference type="SAM" id="Coils"/>
    </source>
</evidence>
<dbReference type="EMBL" id="LDAU01000100">
    <property type="protein sequence ID" value="KRX06146.1"/>
    <property type="molecule type" value="Genomic_DNA"/>
</dbReference>
<keyword evidence="1" id="KW-0175">Coiled coil</keyword>
<accession>A0A0V0QV32</accession>
<keyword evidence="4" id="KW-1185">Reference proteome</keyword>
<evidence type="ECO:0000313" key="3">
    <source>
        <dbReference type="EMBL" id="KRX06146.1"/>
    </source>
</evidence>
<feature type="region of interest" description="Disordered" evidence="2">
    <location>
        <begin position="1"/>
        <end position="47"/>
    </location>
</feature>
<gene>
    <name evidence="3" type="ORF">PPERSA_00026</name>
</gene>
<dbReference type="InterPro" id="IPR027417">
    <property type="entry name" value="P-loop_NTPase"/>
</dbReference>
<comment type="caution">
    <text evidence="3">The sequence shown here is derived from an EMBL/GenBank/DDBJ whole genome shotgun (WGS) entry which is preliminary data.</text>
</comment>
<dbReference type="Gene3D" id="3.40.50.300">
    <property type="entry name" value="P-loop containing nucleotide triphosphate hydrolases"/>
    <property type="match status" value="1"/>
</dbReference>
<keyword evidence="3" id="KW-0378">Hydrolase</keyword>
<dbReference type="GO" id="GO:0016787">
    <property type="term" value="F:hydrolase activity"/>
    <property type="evidence" value="ECO:0007669"/>
    <property type="project" value="UniProtKB-KW"/>
</dbReference>
<sequence>MFSCLCPSDKEGKNEKSIIKKKRNPQSNFSMQQNYDKNKNSGENSDQQNYFIQNGIKQQFDEKIKILMLSGKEVGSSTLLKNLKKNDIMNKNNKNQEKEQEEKKLIESETIFFQIDSKKVKVIIYDIPCLIKFKKVILKVLPQCQAIIYVYGRNDMKSLHKVYKFSQLVKELLMDFQSGNLKNGNDEMNQSFLAQKSYISEDSNNSNFKNNNNSSICFRDSDILTDSKISVSTGDTQNYQIEDLMTQPQIEEVDNTDSNINNIQDNNDLKKTKSQLTQSLNQQGKTIGRASFGRQGNIFPKILVPQYLLENKCDLAFQSEQNITQVQLQKLMSEIQAANMSVSSFWEFKSMKCFTEIVSKAISYKENQKLGRLNANMEVFLKYVSDQAIMEVKEELLNSTIQTVLQPKLVNEHYNNEGESYQDKEIQNDINQQLQNSNQNNNLGSGQKKNSKEFNSNQKQISAFKNNNMSNLKVVEENMGSDNEQSENGSSRNQSQINNDNYNQKLDFDNI</sequence>
<reference evidence="3 4" key="1">
    <citation type="journal article" date="2015" name="Sci. Rep.">
        <title>Genome of the facultative scuticociliatosis pathogen Pseudocohnilembus persalinus provides insight into its virulence through horizontal gene transfer.</title>
        <authorList>
            <person name="Xiong J."/>
            <person name="Wang G."/>
            <person name="Cheng J."/>
            <person name="Tian M."/>
            <person name="Pan X."/>
            <person name="Warren A."/>
            <person name="Jiang C."/>
            <person name="Yuan D."/>
            <person name="Miao W."/>
        </authorList>
    </citation>
    <scope>NUCLEOTIDE SEQUENCE [LARGE SCALE GENOMIC DNA]</scope>
    <source>
        <strain evidence="3">36N120E</strain>
    </source>
</reference>
<proteinExistence type="predicted"/>
<feature type="region of interest" description="Disordered" evidence="2">
    <location>
        <begin position="435"/>
        <end position="457"/>
    </location>
</feature>
<dbReference type="SUPFAM" id="SSF52540">
    <property type="entry name" value="P-loop containing nucleoside triphosphate hydrolases"/>
    <property type="match status" value="1"/>
</dbReference>
<dbReference type="InParanoid" id="A0A0V0QV32"/>
<evidence type="ECO:0000313" key="4">
    <source>
        <dbReference type="Proteomes" id="UP000054937"/>
    </source>
</evidence>
<evidence type="ECO:0000256" key="2">
    <source>
        <dbReference type="SAM" id="MobiDB-lite"/>
    </source>
</evidence>
<protein>
    <submittedName>
        <fullName evidence="3">p-loop containing nucleoside triphosphate hydrolase</fullName>
    </submittedName>
</protein>
<feature type="compositionally biased region" description="Polar residues" evidence="2">
    <location>
        <begin position="25"/>
        <end position="47"/>
    </location>
</feature>
<dbReference type="AlphaFoldDB" id="A0A0V0QV32"/>
<dbReference type="Proteomes" id="UP000054937">
    <property type="component" value="Unassembled WGS sequence"/>
</dbReference>
<feature type="compositionally biased region" description="Polar residues" evidence="2">
    <location>
        <begin position="480"/>
        <end position="504"/>
    </location>
</feature>
<feature type="coiled-coil region" evidence="1">
    <location>
        <begin position="81"/>
        <end position="111"/>
    </location>
</feature>
<feature type="compositionally biased region" description="Basic and acidic residues" evidence="2">
    <location>
        <begin position="8"/>
        <end position="18"/>
    </location>
</feature>
<feature type="compositionally biased region" description="Low complexity" evidence="2">
    <location>
        <begin position="435"/>
        <end position="448"/>
    </location>
</feature>
<name>A0A0V0QV32_PSEPJ</name>
<organism evidence="3 4">
    <name type="scientific">Pseudocohnilembus persalinus</name>
    <name type="common">Ciliate</name>
    <dbReference type="NCBI Taxonomy" id="266149"/>
    <lineage>
        <taxon>Eukaryota</taxon>
        <taxon>Sar</taxon>
        <taxon>Alveolata</taxon>
        <taxon>Ciliophora</taxon>
        <taxon>Intramacronucleata</taxon>
        <taxon>Oligohymenophorea</taxon>
        <taxon>Scuticociliatia</taxon>
        <taxon>Philasterida</taxon>
        <taxon>Pseudocohnilembidae</taxon>
        <taxon>Pseudocohnilembus</taxon>
    </lineage>
</organism>